<comment type="cofactor">
    <cofactor evidence="2">
        <name>Mg(2+)</name>
        <dbReference type="ChEBI" id="CHEBI:18420"/>
    </cofactor>
</comment>
<comment type="cofactor">
    <cofactor evidence="1">
        <name>Co(2+)</name>
        <dbReference type="ChEBI" id="CHEBI:48828"/>
    </cofactor>
</comment>
<name>A0A7L7KQC3_9MOLU</name>
<keyword evidence="11" id="KW-1185">Reference proteome</keyword>
<sequence length="411" mass="46091">MPKKELLKKFAKLSVEIGANVQKNQVVWVSSSTDNNELARLVVEAAYEAGAKSVLVNWFDDYVTKSGYVHQSIETLQEIPEWLIGKYQQFIDDGGCIINISSPVPGLNADVDSKKLQANSIARSKAFKFYQNHMMGNKAQWTIIAAPNPVWAKRVFPELEEADAIEKLWDAILQASRVTEDNDPVQEWNDHNKRLLSHNKVLNDHQFKELHFTNRLGTDLHVELVPHHIWAGGGENSTSGVYFNPNIPTEENFTMPNKFGVNGKVVATKPLNYQGKLVEDFWFEFNDGKVVNYDAKKELGALKNLIEYDEGSSYLGEVALISYDSPINNSGILFYNTLFDENASCHLALGRAYPMNVQGGTEMSEEELIQAGSNQSMAHVDFMFGSSDMNIVGIKQDGTKVQIFEKGDFVI</sequence>
<reference evidence="10 11" key="1">
    <citation type="submission" date="2020-02" db="EMBL/GenBank/DDBJ databases">
        <authorList>
            <person name="Zheng R.K."/>
            <person name="Sun C.M."/>
        </authorList>
    </citation>
    <scope>NUCLEOTIDE SEQUENCE [LARGE SCALE GENOMIC DNA]</scope>
    <source>
        <strain evidence="11">zrk13</strain>
    </source>
</reference>
<comment type="cofactor">
    <cofactor evidence="3">
        <name>Zn(2+)</name>
        <dbReference type="ChEBI" id="CHEBI:29105"/>
    </cofactor>
</comment>
<dbReference type="Gene3D" id="3.40.1830.10">
    <property type="entry name" value="Thermophilic metalloprotease (M29)"/>
    <property type="match status" value="1"/>
</dbReference>
<organism evidence="10 11">
    <name type="scientific">Candidatus Xianfuyuplasma coldseepsis</name>
    <dbReference type="NCBI Taxonomy" id="2782163"/>
    <lineage>
        <taxon>Bacteria</taxon>
        <taxon>Bacillati</taxon>
        <taxon>Mycoplasmatota</taxon>
        <taxon>Mollicutes</taxon>
        <taxon>Candidatus Izemoplasmatales</taxon>
        <taxon>Candidatus Izemoplasmataceae</taxon>
        <taxon>Candidatus Xianfuyuplasma</taxon>
    </lineage>
</organism>
<evidence type="ECO:0000256" key="4">
    <source>
        <dbReference type="ARBA" id="ARBA00008236"/>
    </source>
</evidence>
<keyword evidence="8" id="KW-0378">Hydrolase</keyword>
<dbReference type="InterPro" id="IPR035097">
    <property type="entry name" value="M29_N-terminal"/>
</dbReference>
<evidence type="ECO:0000313" key="11">
    <source>
        <dbReference type="Proteomes" id="UP000514720"/>
    </source>
</evidence>
<dbReference type="InterPro" id="IPR052170">
    <property type="entry name" value="M29_Exopeptidase"/>
</dbReference>
<comment type="similarity">
    <text evidence="4">Belongs to the peptidase M29 family.</text>
</comment>
<evidence type="ECO:0000313" key="10">
    <source>
        <dbReference type="EMBL" id="QMS84629.1"/>
    </source>
</evidence>
<dbReference type="KEGG" id="xcl:G4Z02_02310"/>
<proteinExistence type="inferred from homology"/>
<accession>A0A7L7KQC3</accession>
<evidence type="ECO:0000256" key="1">
    <source>
        <dbReference type="ARBA" id="ARBA00001941"/>
    </source>
</evidence>
<evidence type="ECO:0000256" key="8">
    <source>
        <dbReference type="ARBA" id="ARBA00022801"/>
    </source>
</evidence>
<evidence type="ECO:0000256" key="9">
    <source>
        <dbReference type="ARBA" id="ARBA00023049"/>
    </source>
</evidence>
<keyword evidence="5 10" id="KW-0031">Aminopeptidase</keyword>
<dbReference type="AlphaFoldDB" id="A0A7L7KQC3"/>
<dbReference type="GO" id="GO:0008237">
    <property type="term" value="F:metallopeptidase activity"/>
    <property type="evidence" value="ECO:0007669"/>
    <property type="project" value="UniProtKB-KW"/>
</dbReference>
<gene>
    <name evidence="10" type="ORF">G4Z02_02310</name>
</gene>
<dbReference type="SUPFAM" id="SSF144052">
    <property type="entry name" value="Thermophilic metalloprotease-like"/>
    <property type="match status" value="1"/>
</dbReference>
<dbReference type="InterPro" id="IPR000787">
    <property type="entry name" value="Peptidase_M29"/>
</dbReference>
<evidence type="ECO:0000256" key="6">
    <source>
        <dbReference type="ARBA" id="ARBA00022670"/>
    </source>
</evidence>
<dbReference type="PANTHER" id="PTHR34448">
    <property type="entry name" value="AMINOPEPTIDASE"/>
    <property type="match status" value="1"/>
</dbReference>
<evidence type="ECO:0000256" key="7">
    <source>
        <dbReference type="ARBA" id="ARBA00022723"/>
    </source>
</evidence>
<keyword evidence="9" id="KW-0482">Metalloprotease</keyword>
<dbReference type="Proteomes" id="UP000514720">
    <property type="component" value="Chromosome"/>
</dbReference>
<dbReference type="GO" id="GO:0046872">
    <property type="term" value="F:metal ion binding"/>
    <property type="evidence" value="ECO:0007669"/>
    <property type="project" value="UniProtKB-KW"/>
</dbReference>
<dbReference type="PRINTS" id="PR00919">
    <property type="entry name" value="THERMOPTASE"/>
</dbReference>
<evidence type="ECO:0000256" key="5">
    <source>
        <dbReference type="ARBA" id="ARBA00022438"/>
    </source>
</evidence>
<dbReference type="EMBL" id="CP048914">
    <property type="protein sequence ID" value="QMS84629.1"/>
    <property type="molecule type" value="Genomic_DNA"/>
</dbReference>
<dbReference type="GO" id="GO:0006508">
    <property type="term" value="P:proteolysis"/>
    <property type="evidence" value="ECO:0007669"/>
    <property type="project" value="UniProtKB-KW"/>
</dbReference>
<dbReference type="GO" id="GO:0004177">
    <property type="term" value="F:aminopeptidase activity"/>
    <property type="evidence" value="ECO:0007669"/>
    <property type="project" value="UniProtKB-KW"/>
</dbReference>
<dbReference type="RefSeq" id="WP_258878248.1">
    <property type="nucleotide sequence ID" value="NZ_CP048914.1"/>
</dbReference>
<keyword evidence="7" id="KW-0479">Metal-binding</keyword>
<evidence type="ECO:0000256" key="3">
    <source>
        <dbReference type="ARBA" id="ARBA00001947"/>
    </source>
</evidence>
<keyword evidence="6" id="KW-0645">Protease</keyword>
<protein>
    <submittedName>
        <fullName evidence="10">Aminopeptidase</fullName>
    </submittedName>
</protein>
<evidence type="ECO:0000256" key="2">
    <source>
        <dbReference type="ARBA" id="ARBA00001946"/>
    </source>
</evidence>
<dbReference type="PANTHER" id="PTHR34448:SF3">
    <property type="entry name" value="AMINOPEPTIDASE AMPS"/>
    <property type="match status" value="1"/>
</dbReference>
<dbReference type="Pfam" id="PF02073">
    <property type="entry name" value="Peptidase_M29"/>
    <property type="match status" value="1"/>
</dbReference>